<dbReference type="InterPro" id="IPR036291">
    <property type="entry name" value="NAD(P)-bd_dom_sf"/>
</dbReference>
<dbReference type="KEGG" id="fhi:FSC454_02640"/>
<reference evidence="4 5" key="1">
    <citation type="submission" date="2016-11" db="EMBL/GenBank/DDBJ databases">
        <authorList>
            <person name="Hagglund E."/>
            <person name="Bystrom M."/>
            <person name="Naslund J."/>
            <person name="Stenberg P."/>
            <person name="Sjodin A."/>
        </authorList>
    </citation>
    <scope>NUCLEOTIDE SEQUENCE [LARGE SCALE GENOMIC DNA]</scope>
    <source>
        <strain evidence="4 5">CCUG 58020</strain>
    </source>
</reference>
<dbReference type="InterPro" id="IPR051468">
    <property type="entry name" value="Fungal_SecMetab_SDRs"/>
</dbReference>
<comment type="similarity">
    <text evidence="3">Belongs to the short-chain dehydrogenases/reductases (SDR) family.</text>
</comment>
<keyword evidence="5" id="KW-1185">Reference proteome</keyword>
<evidence type="ECO:0000256" key="3">
    <source>
        <dbReference type="RuleBase" id="RU000363"/>
    </source>
</evidence>
<dbReference type="InterPro" id="IPR002347">
    <property type="entry name" value="SDR_fam"/>
</dbReference>
<protein>
    <submittedName>
        <fullName evidence="4">Short-chain dehydrogenase</fullName>
    </submittedName>
</protein>
<dbReference type="GO" id="GO:0005737">
    <property type="term" value="C:cytoplasm"/>
    <property type="evidence" value="ECO:0007669"/>
    <property type="project" value="TreeGrafter"/>
</dbReference>
<dbReference type="PRINTS" id="PR00081">
    <property type="entry name" value="GDHRDH"/>
</dbReference>
<evidence type="ECO:0000256" key="2">
    <source>
        <dbReference type="ARBA" id="ARBA00023002"/>
    </source>
</evidence>
<dbReference type="EMBL" id="CP018093">
    <property type="protein sequence ID" value="APD50114.1"/>
    <property type="molecule type" value="Genomic_DNA"/>
</dbReference>
<dbReference type="PANTHER" id="PTHR43544">
    <property type="entry name" value="SHORT-CHAIN DEHYDROGENASE/REDUCTASE"/>
    <property type="match status" value="1"/>
</dbReference>
<gene>
    <name evidence="4" type="ORF">FSC454_02640</name>
</gene>
<sequence>MPSPYKKTIIITGANRGIGLGFVKHYLGKNFNVIATCRDPAKANDLKELSKEYQNLIIEKLDVSSPTNQEQLLQKYKSIVIDILINNAGVYPEHHQKFSISETDPNWVNNAFQINCLGPFQLIHNFKDNLLKSTKPIVINMGSQAGSISQTQAGFGYAYRISKAALNMLTKTFAAECPQIITISLRPGWVKTAMGGDNANLEISDSIQAMTNLIENLSHKDSGKFLDAQRNQQPW</sequence>
<keyword evidence="2" id="KW-0560">Oxidoreductase</keyword>
<evidence type="ECO:0000313" key="5">
    <source>
        <dbReference type="Proteomes" id="UP000182459"/>
    </source>
</evidence>
<evidence type="ECO:0000256" key="1">
    <source>
        <dbReference type="ARBA" id="ARBA00022857"/>
    </source>
</evidence>
<dbReference type="PRINTS" id="PR00080">
    <property type="entry name" value="SDRFAMILY"/>
</dbReference>
<dbReference type="Pfam" id="PF00106">
    <property type="entry name" value="adh_short"/>
    <property type="match status" value="1"/>
</dbReference>
<dbReference type="CDD" id="cd05325">
    <property type="entry name" value="carb_red_sniffer_like_SDR_c"/>
    <property type="match status" value="1"/>
</dbReference>
<name>A0AAC9NPE2_9GAMM</name>
<organism evidence="4 5">
    <name type="scientific">Francisella hispaniensis FSC454</name>
    <dbReference type="NCBI Taxonomy" id="1088883"/>
    <lineage>
        <taxon>Bacteria</taxon>
        <taxon>Pseudomonadati</taxon>
        <taxon>Pseudomonadota</taxon>
        <taxon>Gammaproteobacteria</taxon>
        <taxon>Thiotrichales</taxon>
        <taxon>Francisellaceae</taxon>
        <taxon>Francisella</taxon>
    </lineage>
</organism>
<accession>A0AAC9NPE2</accession>
<dbReference type="AlphaFoldDB" id="A0AAC9NPE2"/>
<dbReference type="RefSeq" id="WP_066044968.1">
    <property type="nucleotide sequence ID" value="NZ_CP018093.1"/>
</dbReference>
<keyword evidence="1" id="KW-0521">NADP</keyword>
<proteinExistence type="inferred from homology"/>
<dbReference type="Gene3D" id="3.40.50.720">
    <property type="entry name" value="NAD(P)-binding Rossmann-like Domain"/>
    <property type="match status" value="1"/>
</dbReference>
<dbReference type="Proteomes" id="UP000182459">
    <property type="component" value="Chromosome"/>
</dbReference>
<dbReference type="PANTHER" id="PTHR43544:SF7">
    <property type="entry name" value="NADB-LER2"/>
    <property type="match status" value="1"/>
</dbReference>
<evidence type="ECO:0000313" key="4">
    <source>
        <dbReference type="EMBL" id="APD50114.1"/>
    </source>
</evidence>
<dbReference type="SUPFAM" id="SSF51735">
    <property type="entry name" value="NAD(P)-binding Rossmann-fold domains"/>
    <property type="match status" value="1"/>
</dbReference>
<dbReference type="GO" id="GO:0016491">
    <property type="term" value="F:oxidoreductase activity"/>
    <property type="evidence" value="ECO:0007669"/>
    <property type="project" value="UniProtKB-KW"/>
</dbReference>